<keyword evidence="1" id="KW-1133">Transmembrane helix</keyword>
<keyword evidence="1" id="KW-0812">Transmembrane</keyword>
<dbReference type="EMBL" id="JBEUWX010000002">
    <property type="protein sequence ID" value="MFA9950295.1"/>
    <property type="molecule type" value="Genomic_DNA"/>
</dbReference>
<evidence type="ECO:0008006" key="4">
    <source>
        <dbReference type="Google" id="ProtNLM"/>
    </source>
</evidence>
<gene>
    <name evidence="2" type="ORF">ABCS64_08185</name>
</gene>
<keyword evidence="1" id="KW-0472">Membrane</keyword>
<name>A0ABV4UGX0_9RHOO</name>
<sequence>MISAIRLYQYIAPLILTPASWYLWWHEYDNLQQTLAAWLTPILWAYIVPAVGTNVCQVWEFDVRWKLGRFRPHHGFVFGSATAMIAWLVHGRPVDGFADALRYALVLCSVLGFWNLLYEVKALRIGMLKVYNEPWAAGRGEEAIAFDYAPWFFGGFGAVYGLSIGMLEWFVHHFGVPAAMLGFMYIAASLVLCIAIPVLGFIRHSMRRYGHAGIRPVNKNNPEKEDSSWPVS</sequence>
<evidence type="ECO:0000256" key="1">
    <source>
        <dbReference type="SAM" id="Phobius"/>
    </source>
</evidence>
<evidence type="ECO:0000313" key="3">
    <source>
        <dbReference type="Proteomes" id="UP001574673"/>
    </source>
</evidence>
<feature type="transmembrane region" description="Helical" evidence="1">
    <location>
        <begin position="36"/>
        <end position="56"/>
    </location>
</feature>
<keyword evidence="3" id="KW-1185">Reference proteome</keyword>
<organism evidence="2 3">
    <name type="scientific">Dentiradicibacter hellwigii</name>
    <dbReference type="NCBI Taxonomy" id="3149053"/>
    <lineage>
        <taxon>Bacteria</taxon>
        <taxon>Pseudomonadati</taxon>
        <taxon>Pseudomonadota</taxon>
        <taxon>Betaproteobacteria</taxon>
        <taxon>Rhodocyclales</taxon>
        <taxon>Rhodocyclaceae</taxon>
        <taxon>Dentiradicibacter</taxon>
    </lineage>
</organism>
<feature type="transmembrane region" description="Helical" evidence="1">
    <location>
        <begin position="183"/>
        <end position="202"/>
    </location>
</feature>
<protein>
    <recommendedName>
        <fullName evidence="4">Steroid 5-alpha reductase C-terminal domain-containing protein</fullName>
    </recommendedName>
</protein>
<dbReference type="RefSeq" id="WP_418891360.1">
    <property type="nucleotide sequence ID" value="NZ_JBEUWX010000002.1"/>
</dbReference>
<reference evidence="3" key="1">
    <citation type="submission" date="2024-06" db="EMBL/GenBank/DDBJ databases">
        <title>Radixoralia hellwigii gen. nov., sp nov., isolated from a root canal in the human oral cavity.</title>
        <authorList>
            <person name="Bartsch S."/>
            <person name="Wittmer A."/>
            <person name="Schulz A.-K."/>
            <person name="Neumann-Schaal M."/>
            <person name="Wolf J."/>
            <person name="Gronow S."/>
            <person name="Tennert C."/>
            <person name="Haecker G."/>
            <person name="Cieplik F."/>
            <person name="Al-Ahmad A."/>
        </authorList>
    </citation>
    <scope>NUCLEOTIDE SEQUENCE [LARGE SCALE GENOMIC DNA]</scope>
    <source>
        <strain evidence="3">Wk13</strain>
    </source>
</reference>
<feature type="transmembrane region" description="Helical" evidence="1">
    <location>
        <begin position="76"/>
        <end position="94"/>
    </location>
</feature>
<dbReference type="Proteomes" id="UP001574673">
    <property type="component" value="Unassembled WGS sequence"/>
</dbReference>
<evidence type="ECO:0000313" key="2">
    <source>
        <dbReference type="EMBL" id="MFA9950295.1"/>
    </source>
</evidence>
<feature type="transmembrane region" description="Helical" evidence="1">
    <location>
        <begin position="148"/>
        <end position="171"/>
    </location>
</feature>
<accession>A0ABV4UGX0</accession>
<feature type="transmembrane region" description="Helical" evidence="1">
    <location>
        <begin position="100"/>
        <end position="118"/>
    </location>
</feature>
<feature type="transmembrane region" description="Helical" evidence="1">
    <location>
        <begin position="7"/>
        <end position="24"/>
    </location>
</feature>
<proteinExistence type="predicted"/>
<comment type="caution">
    <text evidence="2">The sequence shown here is derived from an EMBL/GenBank/DDBJ whole genome shotgun (WGS) entry which is preliminary data.</text>
</comment>